<proteinExistence type="inferred from homology"/>
<feature type="non-terminal residue" evidence="2">
    <location>
        <position position="193"/>
    </location>
</feature>
<dbReference type="Proteomes" id="UP000601435">
    <property type="component" value="Unassembled WGS sequence"/>
</dbReference>
<dbReference type="AlphaFoldDB" id="A0A812L159"/>
<comment type="similarity">
    <text evidence="1">Belongs to the VPS13 family.</text>
</comment>
<reference evidence="2" key="1">
    <citation type="submission" date="2021-02" db="EMBL/GenBank/DDBJ databases">
        <authorList>
            <person name="Dougan E. K."/>
            <person name="Rhodes N."/>
            <person name="Thang M."/>
            <person name="Chan C."/>
        </authorList>
    </citation>
    <scope>NUCLEOTIDE SEQUENCE</scope>
</reference>
<dbReference type="PANTHER" id="PTHR16166:SF93">
    <property type="entry name" value="INTERMEMBRANE LIPID TRANSFER PROTEIN VPS13"/>
    <property type="match status" value="1"/>
</dbReference>
<gene>
    <name evidence="2" type="primary">vps13A</name>
    <name evidence="2" type="ORF">SNEC2469_LOCUS4245</name>
</gene>
<organism evidence="2 3">
    <name type="scientific">Symbiodinium necroappetens</name>
    <dbReference type="NCBI Taxonomy" id="1628268"/>
    <lineage>
        <taxon>Eukaryota</taxon>
        <taxon>Sar</taxon>
        <taxon>Alveolata</taxon>
        <taxon>Dinophyceae</taxon>
        <taxon>Suessiales</taxon>
        <taxon>Symbiodiniaceae</taxon>
        <taxon>Symbiodinium</taxon>
    </lineage>
</organism>
<comment type="caution">
    <text evidence="2">The sequence shown here is derived from an EMBL/GenBank/DDBJ whole genome shotgun (WGS) entry which is preliminary data.</text>
</comment>
<dbReference type="EMBL" id="CAJNJA010008731">
    <property type="protein sequence ID" value="CAE7239790.1"/>
    <property type="molecule type" value="Genomic_DNA"/>
</dbReference>
<evidence type="ECO:0000256" key="1">
    <source>
        <dbReference type="ARBA" id="ARBA00006545"/>
    </source>
</evidence>
<name>A0A812L159_9DINO</name>
<dbReference type="GO" id="GO:0006623">
    <property type="term" value="P:protein targeting to vacuole"/>
    <property type="evidence" value="ECO:0007669"/>
    <property type="project" value="TreeGrafter"/>
</dbReference>
<feature type="non-terminal residue" evidence="2">
    <location>
        <position position="1"/>
    </location>
</feature>
<dbReference type="PANTHER" id="PTHR16166">
    <property type="entry name" value="VACUOLAR PROTEIN SORTING-ASSOCIATED PROTEIN VPS13"/>
    <property type="match status" value="1"/>
</dbReference>
<sequence>YEPPPLPAVIQVDNFFISKVDLTVWCALKLRTVRFLPQWIRTAIRMLSFSGQLTLDGVDLKLPERNIPPHRGSLHDFLRGLGAMYAMNLLSHMGELLGKSSVLNLPRVPLRILMTSGYVTDSFSQMTGEAASLLSTLTLDEEYIARQRQIRNAKQIESIQDGLAEAGKSLQQGIDGLADIVREPMRGAEQDGV</sequence>
<dbReference type="OrthoDB" id="272810at2759"/>
<keyword evidence="3" id="KW-1185">Reference proteome</keyword>
<dbReference type="GO" id="GO:0045053">
    <property type="term" value="P:protein retention in Golgi apparatus"/>
    <property type="evidence" value="ECO:0007669"/>
    <property type="project" value="TreeGrafter"/>
</dbReference>
<evidence type="ECO:0000313" key="3">
    <source>
        <dbReference type="Proteomes" id="UP000601435"/>
    </source>
</evidence>
<evidence type="ECO:0000313" key="2">
    <source>
        <dbReference type="EMBL" id="CAE7239790.1"/>
    </source>
</evidence>
<accession>A0A812L159</accession>
<protein>
    <submittedName>
        <fullName evidence="2">Vps13A protein</fullName>
    </submittedName>
</protein>
<dbReference type="InterPro" id="IPR026847">
    <property type="entry name" value="VPS13"/>
</dbReference>